<name>A0A1L4CWU3_9BACT</name>
<dbReference type="NCBIfam" id="TIGR00017">
    <property type="entry name" value="cmk"/>
    <property type="match status" value="1"/>
</dbReference>
<keyword evidence="2 8" id="KW-0808">Transferase</keyword>
<comment type="subcellular location">
    <subcellularLocation>
        <location evidence="8">Cytoplasm</location>
    </subcellularLocation>
</comment>
<dbReference type="HAMAP" id="MF_00238">
    <property type="entry name" value="Cytidyl_kinase_type1"/>
    <property type="match status" value="1"/>
</dbReference>
<dbReference type="CDD" id="cd02020">
    <property type="entry name" value="CMPK"/>
    <property type="match status" value="1"/>
</dbReference>
<evidence type="ECO:0000256" key="7">
    <source>
        <dbReference type="ARBA" id="ARBA00048478"/>
    </source>
</evidence>
<dbReference type="GO" id="GO:0036431">
    <property type="term" value="F:dCMP kinase activity"/>
    <property type="evidence" value="ECO:0007669"/>
    <property type="project" value="InterPro"/>
</dbReference>
<gene>
    <name evidence="8" type="primary">cmk</name>
    <name evidence="10" type="ORF">AXG55_00065</name>
</gene>
<dbReference type="GO" id="GO:0015949">
    <property type="term" value="P:nucleobase-containing small molecule interconversion"/>
    <property type="evidence" value="ECO:0007669"/>
    <property type="project" value="TreeGrafter"/>
</dbReference>
<dbReference type="RefSeq" id="WP_148696115.1">
    <property type="nucleotide sequence ID" value="NZ_CP017834.1"/>
</dbReference>
<dbReference type="InterPro" id="IPR011994">
    <property type="entry name" value="Cytidylate_kinase_dom"/>
</dbReference>
<evidence type="ECO:0000256" key="4">
    <source>
        <dbReference type="ARBA" id="ARBA00022777"/>
    </source>
</evidence>
<comment type="similarity">
    <text evidence="1 8">Belongs to the cytidylate kinase family. Type 1 subfamily.</text>
</comment>
<sequence length="240" mass="26939">MLNSISHVPEKLKVITIDGPAGSGKSTVARIVASKLGWIYVTTGAIYRTLALLFHEANIKDTDLENIERFISFISERYRQESSTGKVFIGEREITQEIKAPLVSELASILAQEDSVRKRLLPIQRKVVLNNHGAVVDGRDMGTVVFPDAPLKIFLTASAKERAERRWKELNQNGQKTDIKELLREIHERDERDLNRAIAPLKAAHDAISLDSTKSTQEEIAKAILQFAMQKDLVISQNEL</sequence>
<dbReference type="GO" id="GO:0005829">
    <property type="term" value="C:cytosol"/>
    <property type="evidence" value="ECO:0007669"/>
    <property type="project" value="TreeGrafter"/>
</dbReference>
<dbReference type="InterPro" id="IPR003136">
    <property type="entry name" value="Cytidylate_kin"/>
</dbReference>
<evidence type="ECO:0000259" key="9">
    <source>
        <dbReference type="Pfam" id="PF02224"/>
    </source>
</evidence>
<feature type="domain" description="Cytidylate kinase" evidence="9">
    <location>
        <begin position="15"/>
        <end position="228"/>
    </location>
</feature>
<dbReference type="GO" id="GO:0006220">
    <property type="term" value="P:pyrimidine nucleotide metabolic process"/>
    <property type="evidence" value="ECO:0007669"/>
    <property type="project" value="UniProtKB-UniRule"/>
</dbReference>
<evidence type="ECO:0000256" key="5">
    <source>
        <dbReference type="ARBA" id="ARBA00022840"/>
    </source>
</evidence>
<dbReference type="KEGG" id="saqi:AXG55_00065"/>
<keyword evidence="8" id="KW-0963">Cytoplasm</keyword>
<evidence type="ECO:0000256" key="1">
    <source>
        <dbReference type="ARBA" id="ARBA00009427"/>
    </source>
</evidence>
<evidence type="ECO:0000256" key="3">
    <source>
        <dbReference type="ARBA" id="ARBA00022741"/>
    </source>
</evidence>
<dbReference type="PANTHER" id="PTHR21299">
    <property type="entry name" value="CYTIDYLATE KINASE/PANTOATE-BETA-ALANINE LIGASE"/>
    <property type="match status" value="1"/>
</dbReference>
<dbReference type="STRING" id="1915309.AXG55_00065"/>
<keyword evidence="4 8" id="KW-0418">Kinase</keyword>
<proteinExistence type="inferred from homology"/>
<dbReference type="AlphaFoldDB" id="A0A1L4CWU3"/>
<evidence type="ECO:0000313" key="10">
    <source>
        <dbReference type="EMBL" id="APJ02415.1"/>
    </source>
</evidence>
<dbReference type="InterPro" id="IPR027417">
    <property type="entry name" value="P-loop_NTPase"/>
</dbReference>
<dbReference type="PANTHER" id="PTHR21299:SF2">
    <property type="entry name" value="CYTIDYLATE KINASE"/>
    <property type="match status" value="1"/>
</dbReference>
<comment type="catalytic activity">
    <reaction evidence="7 8">
        <text>CMP + ATP = CDP + ADP</text>
        <dbReference type="Rhea" id="RHEA:11600"/>
        <dbReference type="ChEBI" id="CHEBI:30616"/>
        <dbReference type="ChEBI" id="CHEBI:58069"/>
        <dbReference type="ChEBI" id="CHEBI:60377"/>
        <dbReference type="ChEBI" id="CHEBI:456216"/>
        <dbReference type="EC" id="2.7.4.25"/>
    </reaction>
</comment>
<accession>A0A1L4CWU3</accession>
<evidence type="ECO:0000256" key="6">
    <source>
        <dbReference type="ARBA" id="ARBA00047615"/>
    </source>
</evidence>
<evidence type="ECO:0000256" key="8">
    <source>
        <dbReference type="HAMAP-Rule" id="MF_00238"/>
    </source>
</evidence>
<dbReference type="EC" id="2.7.4.25" evidence="8"/>
<keyword evidence="5 8" id="KW-0067">ATP-binding</keyword>
<reference evidence="10 11" key="1">
    <citation type="submission" date="2016-10" db="EMBL/GenBank/DDBJ databases">
        <title>Silvanigrella aquatica sp. nov., isolated from a freshwater lake located in the Black Forest, Germany, description of Silvanigrellaceae fam. nov., Silvanigrellales ord. nov., reclassification of the order Bdellovibrionales in the class Oligoflexia, reclassification of the families Bacteriovoracaceae and Halobacteriovoraceae in the new order Bacteriovoracales ord. nov., and reclassification of the family Pseudobacteriovoracaceae in the order Oligoflexiales.</title>
        <authorList>
            <person name="Hahn M.W."/>
            <person name="Schmidt J."/>
            <person name="Koll U."/>
            <person name="Rohde M."/>
            <person name="Verbag S."/>
            <person name="Pitt A."/>
            <person name="Nakai R."/>
            <person name="Naganuma T."/>
            <person name="Lang E."/>
        </authorList>
    </citation>
    <scope>NUCLEOTIDE SEQUENCE [LARGE SCALE GENOMIC DNA]</scope>
    <source>
        <strain evidence="10 11">MWH-Nonnen-W8red</strain>
    </source>
</reference>
<dbReference type="EMBL" id="CP017834">
    <property type="protein sequence ID" value="APJ02415.1"/>
    <property type="molecule type" value="Genomic_DNA"/>
</dbReference>
<dbReference type="GO" id="GO:0036430">
    <property type="term" value="F:CMP kinase activity"/>
    <property type="evidence" value="ECO:0007669"/>
    <property type="project" value="RHEA"/>
</dbReference>
<dbReference type="SUPFAM" id="SSF52540">
    <property type="entry name" value="P-loop containing nucleoside triphosphate hydrolases"/>
    <property type="match status" value="1"/>
</dbReference>
<evidence type="ECO:0000313" key="11">
    <source>
        <dbReference type="Proteomes" id="UP000184731"/>
    </source>
</evidence>
<dbReference type="OrthoDB" id="5292579at2"/>
<dbReference type="GO" id="GO:0005524">
    <property type="term" value="F:ATP binding"/>
    <property type="evidence" value="ECO:0007669"/>
    <property type="project" value="UniProtKB-UniRule"/>
</dbReference>
<dbReference type="Gene3D" id="3.40.50.300">
    <property type="entry name" value="P-loop containing nucleotide triphosphate hydrolases"/>
    <property type="match status" value="1"/>
</dbReference>
<keyword evidence="11" id="KW-1185">Reference proteome</keyword>
<dbReference type="Pfam" id="PF02224">
    <property type="entry name" value="Cytidylate_kin"/>
    <property type="match status" value="1"/>
</dbReference>
<protein>
    <recommendedName>
        <fullName evidence="8">Cytidylate kinase</fullName>
        <shortName evidence="8">CK</shortName>
        <ecNumber evidence="8">2.7.4.25</ecNumber>
    </recommendedName>
    <alternativeName>
        <fullName evidence="8">Cytidine monophosphate kinase</fullName>
        <shortName evidence="8">CMP kinase</shortName>
    </alternativeName>
</protein>
<comment type="catalytic activity">
    <reaction evidence="6 8">
        <text>dCMP + ATP = dCDP + ADP</text>
        <dbReference type="Rhea" id="RHEA:25094"/>
        <dbReference type="ChEBI" id="CHEBI:30616"/>
        <dbReference type="ChEBI" id="CHEBI:57566"/>
        <dbReference type="ChEBI" id="CHEBI:58593"/>
        <dbReference type="ChEBI" id="CHEBI:456216"/>
        <dbReference type="EC" id="2.7.4.25"/>
    </reaction>
</comment>
<organism evidence="10 11">
    <name type="scientific">Silvanigrella aquatica</name>
    <dbReference type="NCBI Taxonomy" id="1915309"/>
    <lineage>
        <taxon>Bacteria</taxon>
        <taxon>Pseudomonadati</taxon>
        <taxon>Bdellovibrionota</taxon>
        <taxon>Oligoflexia</taxon>
        <taxon>Silvanigrellales</taxon>
        <taxon>Silvanigrellaceae</taxon>
        <taxon>Silvanigrella</taxon>
    </lineage>
</organism>
<dbReference type="Proteomes" id="UP000184731">
    <property type="component" value="Chromosome"/>
</dbReference>
<feature type="binding site" evidence="8">
    <location>
        <begin position="19"/>
        <end position="27"/>
    </location>
    <ligand>
        <name>ATP</name>
        <dbReference type="ChEBI" id="CHEBI:30616"/>
    </ligand>
</feature>
<evidence type="ECO:0000256" key="2">
    <source>
        <dbReference type="ARBA" id="ARBA00022679"/>
    </source>
</evidence>
<keyword evidence="3 8" id="KW-0547">Nucleotide-binding</keyword>